<dbReference type="EMBL" id="JRES01000644">
    <property type="protein sequence ID" value="KNC29673.1"/>
    <property type="molecule type" value="Genomic_DNA"/>
</dbReference>
<dbReference type="InterPro" id="IPR014784">
    <property type="entry name" value="Cu2_ascorb_mOase-like_C"/>
</dbReference>
<dbReference type="EC" id="1.14.17.3" evidence="3"/>
<dbReference type="GO" id="GO:0016020">
    <property type="term" value="C:membrane"/>
    <property type="evidence" value="ECO:0007669"/>
    <property type="project" value="InterPro"/>
</dbReference>
<feature type="binding site" evidence="13">
    <location>
        <position position="244"/>
    </location>
    <ligand>
        <name>Cu(2+)</name>
        <dbReference type="ChEBI" id="CHEBI:29036"/>
        <label>2</label>
        <note>catalytic</note>
    </ligand>
</feature>
<dbReference type="InterPro" id="IPR024548">
    <property type="entry name" value="Cu2_monoox_C"/>
</dbReference>
<organism evidence="17 18">
    <name type="scientific">Lucilia cuprina</name>
    <name type="common">Green bottle fly</name>
    <name type="synonym">Australian sheep blowfly</name>
    <dbReference type="NCBI Taxonomy" id="7375"/>
    <lineage>
        <taxon>Eukaryota</taxon>
        <taxon>Metazoa</taxon>
        <taxon>Ecdysozoa</taxon>
        <taxon>Arthropoda</taxon>
        <taxon>Hexapoda</taxon>
        <taxon>Insecta</taxon>
        <taxon>Pterygota</taxon>
        <taxon>Neoptera</taxon>
        <taxon>Endopterygota</taxon>
        <taxon>Diptera</taxon>
        <taxon>Brachycera</taxon>
        <taxon>Muscomorpha</taxon>
        <taxon>Oestroidea</taxon>
        <taxon>Calliphoridae</taxon>
        <taxon>Luciliinae</taxon>
        <taxon>Lucilia</taxon>
    </lineage>
</organism>
<feature type="disulfide bond" evidence="14">
    <location>
        <begin position="72"/>
        <end position="117"/>
    </location>
</feature>
<dbReference type="GO" id="GO:0006518">
    <property type="term" value="P:peptide metabolic process"/>
    <property type="evidence" value="ECO:0007669"/>
    <property type="project" value="InterPro"/>
</dbReference>
<keyword evidence="18" id="KW-1185">Reference proteome</keyword>
<dbReference type="FunFam" id="2.60.120.230:FF:000002">
    <property type="entry name" value="Peptidyl-glycine alpha-amidating monooxygenase B"/>
    <property type="match status" value="1"/>
</dbReference>
<dbReference type="Gene3D" id="2.60.120.230">
    <property type="match status" value="1"/>
</dbReference>
<evidence type="ECO:0000256" key="7">
    <source>
        <dbReference type="ARBA" id="ARBA00023002"/>
    </source>
</evidence>
<dbReference type="FunFam" id="2.60.120.310:FF:000005">
    <property type="entry name" value="Peptidylglycine alpha-hydroxylating monooxygenase"/>
    <property type="match status" value="1"/>
</dbReference>
<evidence type="ECO:0000256" key="13">
    <source>
        <dbReference type="PIRSR" id="PIRSR600720-2"/>
    </source>
</evidence>
<dbReference type="InterPro" id="IPR000720">
    <property type="entry name" value="PHM/PAL"/>
</dbReference>
<evidence type="ECO:0000256" key="2">
    <source>
        <dbReference type="ARBA" id="ARBA00010676"/>
    </source>
</evidence>
<keyword evidence="7" id="KW-0560">Oxidoreductase</keyword>
<dbReference type="Proteomes" id="UP000037069">
    <property type="component" value="Unassembled WGS sequence"/>
</dbReference>
<comment type="similarity">
    <text evidence="2">Belongs to the copper type II ascorbate-dependent monooxygenase family.</text>
</comment>
<dbReference type="InterPro" id="IPR036939">
    <property type="entry name" value="Cu2_ascorb_mOase_N_sf"/>
</dbReference>
<dbReference type="PRINTS" id="PR00790">
    <property type="entry name" value="PAMONOXGNASE"/>
</dbReference>
<sequence>MLKIYSGMALKRLQVLTFVLIVWLKLTYGIIDDDEYNSIYNSQLQAEQNHEVGRFPFLMPNVRPKTPELYLCTPIKVDSTKSYYIVGYEPNATMNTAHHMLLYGCGEPGSRKTVWDCGEMAKTTNEEKPSPCGLQSHSQILYAWARDAPKLELPEGVGFKVGNDSPIKYIVLQVHYASIKKFQDGSTDDSGVFIRYTEKPMDKLAGVLLMGTAGVIPPMSIEHMETSCEINENKTIHPIAYRTHTHSLGKVVSGYRVRPDDHGMHHWTLLGKRDPLTPQMFYPVENSEPIIKGDIIAARCTMESHRKRVTETGATNKDEMCNFYLMYYVENDEPLKMKYCFSQGPPMFYWSNPDVGLNNIPHIEASTL</sequence>
<gene>
    <name evidence="17" type="ORF">FF38_08693</name>
</gene>
<evidence type="ECO:0000259" key="16">
    <source>
        <dbReference type="Pfam" id="PF03712"/>
    </source>
</evidence>
<keyword evidence="8 13" id="KW-0186">Copper</keyword>
<comment type="subcellular location">
    <subcellularLocation>
        <location evidence="1">Secreted</location>
    </subcellularLocation>
</comment>
<dbReference type="STRING" id="7375.A0A0L0CB80"/>
<evidence type="ECO:0000313" key="17">
    <source>
        <dbReference type="EMBL" id="KNC29673.1"/>
    </source>
</evidence>
<keyword evidence="10 14" id="KW-1015">Disulfide bond</keyword>
<feature type="domain" description="Copper type II ascorbate-dependent monooxygenase C-terminal" evidence="16">
    <location>
        <begin position="204"/>
        <end position="352"/>
    </location>
</feature>
<feature type="binding site" evidence="13">
    <location>
        <position position="320"/>
    </location>
    <ligand>
        <name>Cu(2+)</name>
        <dbReference type="ChEBI" id="CHEBI:29036"/>
        <label>1</label>
        <note>catalytic</note>
    </ligand>
</feature>
<keyword evidence="5 13" id="KW-0479">Metal-binding</keyword>
<dbReference type="PANTHER" id="PTHR10680">
    <property type="entry name" value="PEPTIDYL-GLYCINE ALPHA-AMIDATING MONOOXYGENASE"/>
    <property type="match status" value="1"/>
</dbReference>
<evidence type="ECO:0000259" key="15">
    <source>
        <dbReference type="Pfam" id="PF01082"/>
    </source>
</evidence>
<evidence type="ECO:0000256" key="14">
    <source>
        <dbReference type="PIRSR" id="PIRSR600720-3"/>
    </source>
</evidence>
<dbReference type="GO" id="GO:0005576">
    <property type="term" value="C:extracellular region"/>
    <property type="evidence" value="ECO:0007669"/>
    <property type="project" value="UniProtKB-SubCell"/>
</dbReference>
<dbReference type="GO" id="GO:0004504">
    <property type="term" value="F:peptidylglycine monooxygenase activity"/>
    <property type="evidence" value="ECO:0007669"/>
    <property type="project" value="UniProtKB-EC"/>
</dbReference>
<keyword evidence="4" id="KW-0964">Secreted</keyword>
<evidence type="ECO:0000256" key="10">
    <source>
        <dbReference type="ARBA" id="ARBA00023157"/>
    </source>
</evidence>
<evidence type="ECO:0000256" key="12">
    <source>
        <dbReference type="ARBA" id="ARBA00048431"/>
    </source>
</evidence>
<dbReference type="Pfam" id="PF03712">
    <property type="entry name" value="Cu2_monoox_C"/>
    <property type="match status" value="1"/>
</dbReference>
<evidence type="ECO:0000256" key="6">
    <source>
        <dbReference type="ARBA" id="ARBA00022729"/>
    </source>
</evidence>
<keyword evidence="6" id="KW-0732">Signal</keyword>
<feature type="binding site" evidence="13">
    <location>
        <position position="246"/>
    </location>
    <ligand>
        <name>Cu(2+)</name>
        <dbReference type="ChEBI" id="CHEBI:29036"/>
        <label>1</label>
        <note>catalytic</note>
    </ligand>
</feature>
<proteinExistence type="inferred from homology"/>
<dbReference type="InterPro" id="IPR008977">
    <property type="entry name" value="PHM/PNGase_F_dom_sf"/>
</dbReference>
<comment type="caution">
    <text evidence="17">The sequence shown here is derived from an EMBL/GenBank/DDBJ whole genome shotgun (WGS) entry which is preliminary data.</text>
</comment>
<evidence type="ECO:0000256" key="4">
    <source>
        <dbReference type="ARBA" id="ARBA00022525"/>
    </source>
</evidence>
<evidence type="ECO:0000256" key="11">
    <source>
        <dbReference type="ARBA" id="ARBA00023180"/>
    </source>
</evidence>
<evidence type="ECO:0000256" key="1">
    <source>
        <dbReference type="ARBA" id="ARBA00004613"/>
    </source>
</evidence>
<evidence type="ECO:0000256" key="5">
    <source>
        <dbReference type="ARBA" id="ARBA00022723"/>
    </source>
</evidence>
<dbReference type="InterPro" id="IPR000323">
    <property type="entry name" value="Cu2_ascorb_mOase_N"/>
</dbReference>
<dbReference type="GO" id="GO:0005507">
    <property type="term" value="F:copper ion binding"/>
    <property type="evidence" value="ECO:0007669"/>
    <property type="project" value="InterPro"/>
</dbReference>
<protein>
    <recommendedName>
        <fullName evidence="3">peptidylglycine monooxygenase</fullName>
        <ecNumber evidence="3">1.14.17.3</ecNumber>
    </recommendedName>
</protein>
<dbReference type="Gene3D" id="2.60.120.310">
    <property type="entry name" value="Copper type II, ascorbate-dependent monooxygenase, N-terminal domain"/>
    <property type="match status" value="1"/>
</dbReference>
<dbReference type="OrthoDB" id="10044505at2759"/>
<evidence type="ECO:0000313" key="18">
    <source>
        <dbReference type="Proteomes" id="UP000037069"/>
    </source>
</evidence>
<reference evidence="17 18" key="1">
    <citation type="journal article" date="2015" name="Nat. Commun.">
        <title>Lucilia cuprina genome unlocks parasitic fly biology to underpin future interventions.</title>
        <authorList>
            <person name="Anstead C.A."/>
            <person name="Korhonen P.K."/>
            <person name="Young N.D."/>
            <person name="Hall R.S."/>
            <person name="Jex A.R."/>
            <person name="Murali S.C."/>
            <person name="Hughes D.S."/>
            <person name="Lee S.F."/>
            <person name="Perry T."/>
            <person name="Stroehlein A.J."/>
            <person name="Ansell B.R."/>
            <person name="Breugelmans B."/>
            <person name="Hofmann A."/>
            <person name="Qu J."/>
            <person name="Dugan S."/>
            <person name="Lee S.L."/>
            <person name="Chao H."/>
            <person name="Dinh H."/>
            <person name="Han Y."/>
            <person name="Doddapaneni H.V."/>
            <person name="Worley K.C."/>
            <person name="Muzny D.M."/>
            <person name="Ioannidis P."/>
            <person name="Waterhouse R.M."/>
            <person name="Zdobnov E.M."/>
            <person name="James P.J."/>
            <person name="Bagnall N.H."/>
            <person name="Kotze A.C."/>
            <person name="Gibbs R.A."/>
            <person name="Richards S."/>
            <person name="Batterham P."/>
            <person name="Gasser R.B."/>
        </authorList>
    </citation>
    <scope>NUCLEOTIDE SEQUENCE [LARGE SCALE GENOMIC DNA]</scope>
    <source>
        <strain evidence="17 18">LS</strain>
        <tissue evidence="17">Full body</tissue>
    </source>
</reference>
<dbReference type="AlphaFoldDB" id="A0A0L0CB80"/>
<feature type="binding site" evidence="13">
    <location>
        <position position="175"/>
    </location>
    <ligand>
        <name>Cu(2+)</name>
        <dbReference type="ChEBI" id="CHEBI:29036"/>
        <label>1</label>
        <note>catalytic</note>
    </ligand>
</feature>
<feature type="disulfide bond" evidence="14">
    <location>
        <begin position="300"/>
        <end position="321"/>
    </location>
</feature>
<dbReference type="PANTHER" id="PTHR10680:SF14">
    <property type="entry name" value="PEPTIDYL-GLYCINE ALPHA-AMIDATING MONOOXYGENASE"/>
    <property type="match status" value="1"/>
</dbReference>
<feature type="domain" description="Copper type II ascorbate-dependent monooxygenase N-terminal" evidence="15">
    <location>
        <begin position="56"/>
        <end position="181"/>
    </location>
</feature>
<accession>A0A0L0CB80</accession>
<comment type="cofactor">
    <cofactor evidence="13">
        <name>Cu(2+)</name>
        <dbReference type="ChEBI" id="CHEBI:29036"/>
    </cofactor>
    <text evidence="13">Binds 2 Cu(2+) ions per subunit.</text>
</comment>
<comment type="catalytic activity">
    <reaction evidence="12">
        <text>a [peptide]-C-terminal glycine + 2 L-ascorbate + O2 = a [peptide]-C-terminal (2S)-2-hydroxyglycine + 2 monodehydro-L-ascorbate radical + H2O</text>
        <dbReference type="Rhea" id="RHEA:21452"/>
        <dbReference type="Rhea" id="RHEA-COMP:13486"/>
        <dbReference type="Rhea" id="RHEA-COMP:15321"/>
        <dbReference type="ChEBI" id="CHEBI:15377"/>
        <dbReference type="ChEBI" id="CHEBI:15379"/>
        <dbReference type="ChEBI" id="CHEBI:38290"/>
        <dbReference type="ChEBI" id="CHEBI:59513"/>
        <dbReference type="ChEBI" id="CHEBI:137000"/>
        <dbReference type="ChEBI" id="CHEBI:142768"/>
        <dbReference type="EC" id="1.14.17.3"/>
    </reaction>
</comment>
<feature type="binding site" evidence="13">
    <location>
        <position position="98"/>
    </location>
    <ligand>
        <name>Cu(2+)</name>
        <dbReference type="ChEBI" id="CHEBI:29036"/>
        <label>1</label>
        <note>catalytic</note>
    </ligand>
</feature>
<dbReference type="SUPFAM" id="SSF49742">
    <property type="entry name" value="PHM/PNGase F"/>
    <property type="match status" value="2"/>
</dbReference>
<feature type="binding site" evidence="13">
    <location>
        <position position="99"/>
    </location>
    <ligand>
        <name>Cu(2+)</name>
        <dbReference type="ChEBI" id="CHEBI:29036"/>
        <label>1</label>
        <note>catalytic</note>
    </ligand>
</feature>
<dbReference type="Pfam" id="PF01082">
    <property type="entry name" value="Cu2_monooxygen"/>
    <property type="match status" value="1"/>
</dbReference>
<dbReference type="OMA" id="PELYLCT"/>
<keyword evidence="9 17" id="KW-0503">Monooxygenase</keyword>
<evidence type="ECO:0000256" key="3">
    <source>
        <dbReference type="ARBA" id="ARBA00012689"/>
    </source>
</evidence>
<name>A0A0L0CB80_LUCCU</name>
<evidence type="ECO:0000256" key="9">
    <source>
        <dbReference type="ARBA" id="ARBA00023033"/>
    </source>
</evidence>
<feature type="disulfide bond" evidence="14">
    <location>
        <begin position="228"/>
        <end position="340"/>
    </location>
</feature>
<evidence type="ECO:0000256" key="8">
    <source>
        <dbReference type="ARBA" id="ARBA00023008"/>
    </source>
</evidence>
<keyword evidence="11" id="KW-0325">Glycoprotein</keyword>